<evidence type="ECO:0000256" key="2">
    <source>
        <dbReference type="ARBA" id="ARBA00007647"/>
    </source>
</evidence>
<accession>A0AAV6IGS1</accession>
<sequence>MTSCMTFAEQHVGLRHERLGNVALACIHVAPVECPYGSGLDQRHSATCRHARCFADGLKALGPACHSPNELRCSTPVRPIAWSTIVRPDVVFITSTLHRKQKPSTVPTILSFERNSRPRLISLGQTPALKVISGDSPVVSVRETVTFPDQTLIFLKYPQTTPLFTKDDINCVYLSPNSSQPQLNLQPFSIDGEYPDLQIVWCPIQPRGLTASIVIKSNGRLLPIGPTYSWDSLVYEALIDRDNTTIVFAKGLNLRGGRAADPSRFECVYGWDFTKSKLFLQSEVISIGQEVVRCKTPLSILSGPQSVNSSIKVSVRGFGRPVMSSVARPNRRLDPDPPARKRHEICVCTMLRNQAQFLREWVVYHARIGIQRWFIYDNNSDDDIISSIESLNDENFNITRHLWPWIKTQEAGFSHCALRARDSCEWVGFIDVDEFLHFPSGLSLHDVIGNLTGNVAELRVSCHSFGPSGLKQVPANGVTQGYTCRMAAPERHKSIVRPEALNSTLINSVHHFHLASGFEVENMGRHVLVINHYKYPVWEVFKEKFHRRVATYVADWQEDKNVGSKDRTPGLGTRPVEPPDWPTQFCERVAIVQETVLFPDQALVYLKYPRASPLFSKDDIECVYFSPNSSQPHLNLQPDPIDGEDLDLQIVRCPLQPRGITTSVGIKSNGHLLPIGPTYRWDSLAYDALIDNDNTTIVFVKGLNLRHESHGPISIQMCVRQGFQQIQALVAEVISIGQEIVRCKTPLSILSGSLQSVNSAIKVSVRGVGLSLHDVIGNSTGNVGRRKKKKKKTNSFRFWTTIQTAMNDQRKPSTILVAALNRVLCRILLLVFFFGFSFCILRPFLRGTFRPRLVSSWRTLALKSISSDSPVVTVQETVLFPDQALIFLKYPQATPSFTKDDIDCVYFSPNSSQPHLNLQPDSVDGEDPDVQIVRCPLHPRGITASVGVKSNGHLLPIGPTYRWDSLAYEALIDRDNATIVFVKGLNLPCKIAVDPSQFECVYGSDFTTSKLLLLAEVISIGQEIVRCKTPLSILSGSRNVNSSVKVSVRGVGKPIMSSVSRPDRRLDPDPPSQKKHQMCVCTMLRNQAQFLREWVVYHARMGVQRWFIYDNNSDDDIGSLIKSLDDENFNITRHVWPWIKTQEAGFAHCALRARDSCEWVGFIDVDEFLHFPSGLSMRDVIGNLTSNVAELRVKCHSFGPSGLKRVPAKGVTQGYTCRMAAVERHKSIVRPEALNSTLINSVHHFQLASGFEVVDMKRNVLVINHYKYQVWEVFKEKFYRRVAAYVVDWQEEKKLGSMDRTPGLGTRPLEPPDWSTRFCEVVDTGLRDRVAEMFSDPKTQRLPWQKQKKFWLIGTR</sequence>
<evidence type="ECO:0000313" key="9">
    <source>
        <dbReference type="Proteomes" id="UP000823749"/>
    </source>
</evidence>
<comment type="similarity">
    <text evidence="2">Belongs to the glycosyltransferase 92 family.</text>
</comment>
<dbReference type="PANTHER" id="PTHR21461">
    <property type="entry name" value="GLYCOSYLTRANSFERASE FAMILY 92 PROTEIN"/>
    <property type="match status" value="1"/>
</dbReference>
<evidence type="ECO:0000256" key="7">
    <source>
        <dbReference type="ARBA" id="ARBA00023136"/>
    </source>
</evidence>
<keyword evidence="7" id="KW-0472">Membrane</keyword>
<dbReference type="Proteomes" id="UP000823749">
    <property type="component" value="Chromosome 10"/>
</dbReference>
<evidence type="ECO:0000256" key="5">
    <source>
        <dbReference type="ARBA" id="ARBA00022692"/>
    </source>
</evidence>
<evidence type="ECO:0000256" key="4">
    <source>
        <dbReference type="ARBA" id="ARBA00022679"/>
    </source>
</evidence>
<dbReference type="PANTHER" id="PTHR21461:SF55">
    <property type="entry name" value="GLYCOSYLTRANSFERASE FAMILY 92 PROTEIN"/>
    <property type="match status" value="1"/>
</dbReference>
<keyword evidence="9" id="KW-1185">Reference proteome</keyword>
<keyword evidence="5" id="KW-0812">Transmembrane</keyword>
<gene>
    <name evidence="8" type="ORF">RHGRI_028145</name>
</gene>
<evidence type="ECO:0000256" key="3">
    <source>
        <dbReference type="ARBA" id="ARBA00022676"/>
    </source>
</evidence>
<comment type="subcellular location">
    <subcellularLocation>
        <location evidence="1">Membrane</location>
        <topology evidence="1">Single-pass membrane protein</topology>
    </subcellularLocation>
</comment>
<comment type="caution">
    <text evidence="8">The sequence shown here is derived from an EMBL/GenBank/DDBJ whole genome shotgun (WGS) entry which is preliminary data.</text>
</comment>
<keyword evidence="3" id="KW-0328">Glycosyltransferase</keyword>
<evidence type="ECO:0000256" key="1">
    <source>
        <dbReference type="ARBA" id="ARBA00004167"/>
    </source>
</evidence>
<dbReference type="InterPro" id="IPR008166">
    <property type="entry name" value="Glyco_transf_92"/>
</dbReference>
<dbReference type="SUPFAM" id="SSF53448">
    <property type="entry name" value="Nucleotide-diphospho-sugar transferases"/>
    <property type="match status" value="1"/>
</dbReference>
<reference evidence="8" key="1">
    <citation type="submission" date="2020-08" db="EMBL/GenBank/DDBJ databases">
        <title>Plant Genome Project.</title>
        <authorList>
            <person name="Zhang R.-G."/>
        </authorList>
    </citation>
    <scope>NUCLEOTIDE SEQUENCE</scope>
    <source>
        <strain evidence="8">WSP0</strain>
        <tissue evidence="8">Leaf</tissue>
    </source>
</reference>
<dbReference type="GO" id="GO:0016757">
    <property type="term" value="F:glycosyltransferase activity"/>
    <property type="evidence" value="ECO:0007669"/>
    <property type="project" value="UniProtKB-KW"/>
</dbReference>
<dbReference type="GO" id="GO:0005737">
    <property type="term" value="C:cytoplasm"/>
    <property type="evidence" value="ECO:0007669"/>
    <property type="project" value="TreeGrafter"/>
</dbReference>
<keyword evidence="4" id="KW-0808">Transferase</keyword>
<dbReference type="EMBL" id="JACTNZ010000010">
    <property type="protein sequence ID" value="KAG5527125.1"/>
    <property type="molecule type" value="Genomic_DNA"/>
</dbReference>
<evidence type="ECO:0000256" key="6">
    <source>
        <dbReference type="ARBA" id="ARBA00022989"/>
    </source>
</evidence>
<dbReference type="Pfam" id="PF01697">
    <property type="entry name" value="Glyco_transf_92"/>
    <property type="match status" value="2"/>
</dbReference>
<evidence type="ECO:0000313" key="8">
    <source>
        <dbReference type="EMBL" id="KAG5527125.1"/>
    </source>
</evidence>
<dbReference type="GO" id="GO:0016020">
    <property type="term" value="C:membrane"/>
    <property type="evidence" value="ECO:0007669"/>
    <property type="project" value="UniProtKB-SubCell"/>
</dbReference>
<protein>
    <recommendedName>
        <fullName evidence="10">Glycosyltransferase family 92 protein</fullName>
    </recommendedName>
</protein>
<dbReference type="InterPro" id="IPR029044">
    <property type="entry name" value="Nucleotide-diphossugar_trans"/>
</dbReference>
<evidence type="ECO:0008006" key="10">
    <source>
        <dbReference type="Google" id="ProtNLM"/>
    </source>
</evidence>
<proteinExistence type="inferred from homology"/>
<name>A0AAV6IGS1_9ERIC</name>
<keyword evidence="6" id="KW-1133">Transmembrane helix</keyword>
<organism evidence="8 9">
    <name type="scientific">Rhododendron griersonianum</name>
    <dbReference type="NCBI Taxonomy" id="479676"/>
    <lineage>
        <taxon>Eukaryota</taxon>
        <taxon>Viridiplantae</taxon>
        <taxon>Streptophyta</taxon>
        <taxon>Embryophyta</taxon>
        <taxon>Tracheophyta</taxon>
        <taxon>Spermatophyta</taxon>
        <taxon>Magnoliopsida</taxon>
        <taxon>eudicotyledons</taxon>
        <taxon>Gunneridae</taxon>
        <taxon>Pentapetalae</taxon>
        <taxon>asterids</taxon>
        <taxon>Ericales</taxon>
        <taxon>Ericaceae</taxon>
        <taxon>Ericoideae</taxon>
        <taxon>Rhodoreae</taxon>
        <taxon>Rhododendron</taxon>
    </lineage>
</organism>